<reference evidence="1 2" key="1">
    <citation type="submission" date="2019-02" db="EMBL/GenBank/DDBJ databases">
        <title>Deep-cultivation of Planctomycetes and their phenomic and genomic characterization uncovers novel biology.</title>
        <authorList>
            <person name="Wiegand S."/>
            <person name="Jogler M."/>
            <person name="Boedeker C."/>
            <person name="Pinto D."/>
            <person name="Vollmers J."/>
            <person name="Rivas-Marin E."/>
            <person name="Kohn T."/>
            <person name="Peeters S.H."/>
            <person name="Heuer A."/>
            <person name="Rast P."/>
            <person name="Oberbeckmann S."/>
            <person name="Bunk B."/>
            <person name="Jeske O."/>
            <person name="Meyerdierks A."/>
            <person name="Storesund J.E."/>
            <person name="Kallscheuer N."/>
            <person name="Luecker S."/>
            <person name="Lage O.M."/>
            <person name="Pohl T."/>
            <person name="Merkel B.J."/>
            <person name="Hornburger P."/>
            <person name="Mueller R.-W."/>
            <person name="Bruemmer F."/>
            <person name="Labrenz M."/>
            <person name="Spormann A.M."/>
            <person name="Op Den Camp H."/>
            <person name="Overmann J."/>
            <person name="Amann R."/>
            <person name="Jetten M.S.M."/>
            <person name="Mascher T."/>
            <person name="Medema M.H."/>
            <person name="Devos D.P."/>
            <person name="Kaster A.-K."/>
            <person name="Ovreas L."/>
            <person name="Rohde M."/>
            <person name="Galperin M.Y."/>
            <person name="Jogler C."/>
        </authorList>
    </citation>
    <scope>NUCLEOTIDE SEQUENCE [LARGE SCALE GENOMIC DNA]</scope>
    <source>
        <strain evidence="1 2">Pla100</strain>
    </source>
</reference>
<dbReference type="Proteomes" id="UP000316213">
    <property type="component" value="Unassembled WGS sequence"/>
</dbReference>
<sequence>MVSDKPNIVQVNLPEERLPDLAEMIATGEAPVPNDWPPDVLSPLLDLVHVARHRRLVHFIACAIASDIDREKRSSKETNYG</sequence>
<dbReference type="EMBL" id="SJPM01000004">
    <property type="protein sequence ID" value="TWT97283.1"/>
    <property type="molecule type" value="Genomic_DNA"/>
</dbReference>
<comment type="caution">
    <text evidence="1">The sequence shown here is derived from an EMBL/GenBank/DDBJ whole genome shotgun (WGS) entry which is preliminary data.</text>
</comment>
<proteinExistence type="predicted"/>
<gene>
    <name evidence="1" type="ORF">Pla100_24330</name>
</gene>
<evidence type="ECO:0000313" key="1">
    <source>
        <dbReference type="EMBL" id="TWT97283.1"/>
    </source>
</evidence>
<protein>
    <submittedName>
        <fullName evidence="1">Uncharacterized protein</fullName>
    </submittedName>
</protein>
<dbReference type="RefSeq" id="WP_197167866.1">
    <property type="nucleotide sequence ID" value="NZ_SJPM01000004.1"/>
</dbReference>
<accession>A0A5C6AGE2</accession>
<evidence type="ECO:0000313" key="2">
    <source>
        <dbReference type="Proteomes" id="UP000316213"/>
    </source>
</evidence>
<dbReference type="AlphaFoldDB" id="A0A5C6AGE2"/>
<keyword evidence="2" id="KW-1185">Reference proteome</keyword>
<organism evidence="1 2">
    <name type="scientific">Neorhodopirellula pilleata</name>
    <dbReference type="NCBI Taxonomy" id="2714738"/>
    <lineage>
        <taxon>Bacteria</taxon>
        <taxon>Pseudomonadati</taxon>
        <taxon>Planctomycetota</taxon>
        <taxon>Planctomycetia</taxon>
        <taxon>Pirellulales</taxon>
        <taxon>Pirellulaceae</taxon>
        <taxon>Neorhodopirellula</taxon>
    </lineage>
</organism>
<name>A0A5C6AGE2_9BACT</name>